<dbReference type="InterPro" id="IPR050695">
    <property type="entry name" value="N-acetylmuramoyl_amidase_3"/>
</dbReference>
<dbReference type="InterPro" id="IPR002508">
    <property type="entry name" value="MurNAc-LAA_cat"/>
</dbReference>
<evidence type="ECO:0000313" key="3">
    <source>
        <dbReference type="EMBL" id="SHG23252.1"/>
    </source>
</evidence>
<keyword evidence="4" id="KW-1185">Reference proteome</keyword>
<dbReference type="SUPFAM" id="SSF53187">
    <property type="entry name" value="Zn-dependent exopeptidases"/>
    <property type="match status" value="1"/>
</dbReference>
<dbReference type="RefSeq" id="WP_072890528.1">
    <property type="nucleotide sequence ID" value="NZ_FQVW01000021.1"/>
</dbReference>
<dbReference type="AlphaFoldDB" id="A0A1M5I4Q7"/>
<dbReference type="PANTHER" id="PTHR30404">
    <property type="entry name" value="N-ACETYLMURAMOYL-L-ALANINE AMIDASE"/>
    <property type="match status" value="1"/>
</dbReference>
<protein>
    <submittedName>
        <fullName evidence="3">N-acetylmuramoyl-L-alanine amidase</fullName>
    </submittedName>
</protein>
<dbReference type="OrthoDB" id="9806267at2"/>
<dbReference type="SMART" id="SM00646">
    <property type="entry name" value="Ami_3"/>
    <property type="match status" value="1"/>
</dbReference>
<name>A0A1M5I4Q7_9BACI</name>
<sequence length="192" mass="21205">MSLVGKVILLDPGHGGEYEGATWGDNIEKEITLDMANRVRNHLIGLGATVFQIRLWDRDYGGTTIDDDINKRVEYINKGYPGGYDALVSLHCNSPWGGSGSFYYNGSQTSSYEKMISKQLALEISRAAFQHYGALTGNFAILRDTNDVAAKVLVEMASIADVDWDRDSYKSVLAHDIALGIDRYFNSDIVIA</sequence>
<organism evidence="3 4">
    <name type="scientific">Ornithinibacillus halophilus</name>
    <dbReference type="NCBI Taxonomy" id="930117"/>
    <lineage>
        <taxon>Bacteria</taxon>
        <taxon>Bacillati</taxon>
        <taxon>Bacillota</taxon>
        <taxon>Bacilli</taxon>
        <taxon>Bacillales</taxon>
        <taxon>Bacillaceae</taxon>
        <taxon>Ornithinibacillus</taxon>
    </lineage>
</organism>
<dbReference type="STRING" id="930117.SAMN05216225_102153"/>
<dbReference type="EMBL" id="FQVW01000021">
    <property type="protein sequence ID" value="SHG23252.1"/>
    <property type="molecule type" value="Genomic_DNA"/>
</dbReference>
<dbReference type="CDD" id="cd02696">
    <property type="entry name" value="MurNAc-LAA"/>
    <property type="match status" value="1"/>
</dbReference>
<gene>
    <name evidence="3" type="ORF">SAMN05216225_102153</name>
</gene>
<evidence type="ECO:0000256" key="1">
    <source>
        <dbReference type="ARBA" id="ARBA00022801"/>
    </source>
</evidence>
<dbReference type="Proteomes" id="UP000183988">
    <property type="component" value="Unassembled WGS sequence"/>
</dbReference>
<reference evidence="3 4" key="1">
    <citation type="submission" date="2016-11" db="EMBL/GenBank/DDBJ databases">
        <authorList>
            <person name="Jaros S."/>
            <person name="Januszkiewicz K."/>
            <person name="Wedrychowicz H."/>
        </authorList>
    </citation>
    <scope>NUCLEOTIDE SEQUENCE [LARGE SCALE GENOMIC DNA]</scope>
    <source>
        <strain evidence="3 4">IBRC-M 10683</strain>
    </source>
</reference>
<evidence type="ECO:0000313" key="4">
    <source>
        <dbReference type="Proteomes" id="UP000183988"/>
    </source>
</evidence>
<dbReference type="GO" id="GO:0030288">
    <property type="term" value="C:outer membrane-bounded periplasmic space"/>
    <property type="evidence" value="ECO:0007669"/>
    <property type="project" value="TreeGrafter"/>
</dbReference>
<dbReference type="Gene3D" id="3.40.630.40">
    <property type="entry name" value="Zn-dependent exopeptidases"/>
    <property type="match status" value="1"/>
</dbReference>
<dbReference type="GO" id="GO:0009253">
    <property type="term" value="P:peptidoglycan catabolic process"/>
    <property type="evidence" value="ECO:0007669"/>
    <property type="project" value="InterPro"/>
</dbReference>
<dbReference type="PANTHER" id="PTHR30404:SF0">
    <property type="entry name" value="N-ACETYLMURAMOYL-L-ALANINE AMIDASE AMIC"/>
    <property type="match status" value="1"/>
</dbReference>
<accession>A0A1M5I4Q7</accession>
<proteinExistence type="predicted"/>
<dbReference type="Pfam" id="PF01520">
    <property type="entry name" value="Amidase_3"/>
    <property type="match status" value="1"/>
</dbReference>
<feature type="domain" description="MurNAc-LAA" evidence="2">
    <location>
        <begin position="76"/>
        <end position="182"/>
    </location>
</feature>
<dbReference type="GO" id="GO:0008745">
    <property type="term" value="F:N-acetylmuramoyl-L-alanine amidase activity"/>
    <property type="evidence" value="ECO:0007669"/>
    <property type="project" value="InterPro"/>
</dbReference>
<keyword evidence="1" id="KW-0378">Hydrolase</keyword>
<evidence type="ECO:0000259" key="2">
    <source>
        <dbReference type="SMART" id="SM00646"/>
    </source>
</evidence>